<dbReference type="PRINTS" id="PR00080">
    <property type="entry name" value="SDRFAMILY"/>
</dbReference>
<keyword evidence="2" id="KW-0560">Oxidoreductase</keyword>
<dbReference type="PANTHER" id="PTHR43976">
    <property type="entry name" value="SHORT CHAIN DEHYDROGENASE"/>
    <property type="match status" value="1"/>
</dbReference>
<dbReference type="EMBL" id="JBEPLY010000001">
    <property type="protein sequence ID" value="MET3598430.1"/>
    <property type="molecule type" value="Genomic_DNA"/>
</dbReference>
<gene>
    <name evidence="5" type="ORF">ABID12_000351</name>
</gene>
<dbReference type="RefSeq" id="WP_354432854.1">
    <property type="nucleotide sequence ID" value="NZ_JBEPLY010000001.1"/>
</dbReference>
<name>A0ABV2I6E0_9HYPH</name>
<evidence type="ECO:0000256" key="2">
    <source>
        <dbReference type="ARBA" id="ARBA00023002"/>
    </source>
</evidence>
<sequence length="286" mass="31005">MSKVWLITGSARGLGLHIARAVLEAGDRLIATARRPEHLEPLVQEFGNRIASFALDVADPKAAQAAVDFAVDTFGRLDVLVNNAGFGHFAPFEQSDPDHFRAQVDTNFFGVVNMTRAVLPVMRRQHSGHIINISSVGGRMTGPGMAAYQSSKWAVSGFSEIIAKETRHLGIKTVSIEPGGMRTEWGQIARGDAPALTEDYQASLGAMQAALEQVVGNEIGNPDRVAAVILDLVYGGDVPEHLVLGSDAVELLKKAEENRRREADAWESVSRSTDYEDADLSFLRNL</sequence>
<evidence type="ECO:0000313" key="5">
    <source>
        <dbReference type="EMBL" id="MET3598430.1"/>
    </source>
</evidence>
<dbReference type="InterPro" id="IPR057326">
    <property type="entry name" value="KR_dom"/>
</dbReference>
<organism evidence="5 6">
    <name type="scientific">Martelella mangrovi</name>
    <dbReference type="NCBI Taxonomy" id="1397477"/>
    <lineage>
        <taxon>Bacteria</taxon>
        <taxon>Pseudomonadati</taxon>
        <taxon>Pseudomonadota</taxon>
        <taxon>Alphaproteobacteria</taxon>
        <taxon>Hyphomicrobiales</taxon>
        <taxon>Aurantimonadaceae</taxon>
        <taxon>Martelella</taxon>
    </lineage>
</organism>
<dbReference type="InterPro" id="IPR051911">
    <property type="entry name" value="SDR_oxidoreductase"/>
</dbReference>
<reference evidence="5 6" key="1">
    <citation type="submission" date="2024-06" db="EMBL/GenBank/DDBJ databases">
        <title>Genomic Encyclopedia of Type Strains, Phase IV (KMG-IV): sequencing the most valuable type-strain genomes for metagenomic binning, comparative biology and taxonomic classification.</title>
        <authorList>
            <person name="Goeker M."/>
        </authorList>
    </citation>
    <scope>NUCLEOTIDE SEQUENCE [LARGE SCALE GENOMIC DNA]</scope>
    <source>
        <strain evidence="5 6">DSM 28102</strain>
    </source>
</reference>
<evidence type="ECO:0000313" key="6">
    <source>
        <dbReference type="Proteomes" id="UP001549164"/>
    </source>
</evidence>
<dbReference type="Proteomes" id="UP001549164">
    <property type="component" value="Unassembled WGS sequence"/>
</dbReference>
<dbReference type="PRINTS" id="PR00081">
    <property type="entry name" value="GDHRDH"/>
</dbReference>
<dbReference type="Gene3D" id="3.40.50.720">
    <property type="entry name" value="NAD(P)-binding Rossmann-like Domain"/>
    <property type="match status" value="1"/>
</dbReference>
<protein>
    <submittedName>
        <fullName evidence="5">NAD(P)-dependent dehydrogenase (Short-subunit alcohol dehydrogenase family)</fullName>
    </submittedName>
</protein>
<dbReference type="SUPFAM" id="SSF51735">
    <property type="entry name" value="NAD(P)-binding Rossmann-fold domains"/>
    <property type="match status" value="1"/>
</dbReference>
<dbReference type="SMART" id="SM00822">
    <property type="entry name" value="PKS_KR"/>
    <property type="match status" value="1"/>
</dbReference>
<dbReference type="CDD" id="cd05374">
    <property type="entry name" value="17beta-HSD-like_SDR_c"/>
    <property type="match status" value="1"/>
</dbReference>
<keyword evidence="6" id="KW-1185">Reference proteome</keyword>
<dbReference type="InterPro" id="IPR036291">
    <property type="entry name" value="NAD(P)-bd_dom_sf"/>
</dbReference>
<dbReference type="InterPro" id="IPR002347">
    <property type="entry name" value="SDR_fam"/>
</dbReference>
<evidence type="ECO:0000256" key="3">
    <source>
        <dbReference type="RuleBase" id="RU000363"/>
    </source>
</evidence>
<evidence type="ECO:0000259" key="4">
    <source>
        <dbReference type="SMART" id="SM00822"/>
    </source>
</evidence>
<accession>A0ABV2I6E0</accession>
<feature type="domain" description="Ketoreductase" evidence="4">
    <location>
        <begin position="3"/>
        <end position="185"/>
    </location>
</feature>
<dbReference type="Pfam" id="PF00106">
    <property type="entry name" value="adh_short"/>
    <property type="match status" value="1"/>
</dbReference>
<comment type="similarity">
    <text evidence="1 3">Belongs to the short-chain dehydrogenases/reductases (SDR) family.</text>
</comment>
<evidence type="ECO:0000256" key="1">
    <source>
        <dbReference type="ARBA" id="ARBA00006484"/>
    </source>
</evidence>
<comment type="caution">
    <text evidence="5">The sequence shown here is derived from an EMBL/GenBank/DDBJ whole genome shotgun (WGS) entry which is preliminary data.</text>
</comment>
<proteinExistence type="inferred from homology"/>
<dbReference type="PANTHER" id="PTHR43976:SF16">
    <property type="entry name" value="SHORT-CHAIN DEHYDROGENASE_REDUCTASE FAMILY PROTEIN"/>
    <property type="match status" value="1"/>
</dbReference>